<reference evidence="1 2" key="1">
    <citation type="journal article" date="2022" name="Genome Biol. Evol.">
        <title>The Spruce Budworm Genome: Reconstructing the Evolutionary History of Antifreeze Proteins.</title>
        <authorList>
            <person name="Beliveau C."/>
            <person name="Gagne P."/>
            <person name="Picq S."/>
            <person name="Vernygora O."/>
            <person name="Keeling C.I."/>
            <person name="Pinkney K."/>
            <person name="Doucet D."/>
            <person name="Wen F."/>
            <person name="Johnston J.S."/>
            <person name="Maaroufi H."/>
            <person name="Boyle B."/>
            <person name="Laroche J."/>
            <person name="Dewar K."/>
            <person name="Juretic N."/>
            <person name="Blackburn G."/>
            <person name="Nisole A."/>
            <person name="Brunet B."/>
            <person name="Brandao M."/>
            <person name="Lumley L."/>
            <person name="Duan J."/>
            <person name="Quan G."/>
            <person name="Lucarotti C.J."/>
            <person name="Roe A.D."/>
            <person name="Sperling F.A.H."/>
            <person name="Levesque R.C."/>
            <person name="Cusson M."/>
        </authorList>
    </citation>
    <scope>NUCLEOTIDE SEQUENCE [LARGE SCALE GENOMIC DNA]</scope>
    <source>
        <strain evidence="1">Glfc:IPQL:Cfum</strain>
    </source>
</reference>
<dbReference type="Proteomes" id="UP001064048">
    <property type="component" value="Chromosome 14"/>
</dbReference>
<proteinExistence type="predicted"/>
<accession>A0ACC0J6Z4</accession>
<evidence type="ECO:0000313" key="1">
    <source>
        <dbReference type="EMBL" id="KAI8419678.1"/>
    </source>
</evidence>
<dbReference type="EMBL" id="CM046114">
    <property type="protein sequence ID" value="KAI8419678.1"/>
    <property type="molecule type" value="Genomic_DNA"/>
</dbReference>
<protein>
    <submittedName>
        <fullName evidence="1">Uncharacterized protein</fullName>
    </submittedName>
</protein>
<organism evidence="1 2">
    <name type="scientific">Choristoneura fumiferana</name>
    <name type="common">Spruce budworm moth</name>
    <name type="synonym">Archips fumiferana</name>
    <dbReference type="NCBI Taxonomy" id="7141"/>
    <lineage>
        <taxon>Eukaryota</taxon>
        <taxon>Metazoa</taxon>
        <taxon>Ecdysozoa</taxon>
        <taxon>Arthropoda</taxon>
        <taxon>Hexapoda</taxon>
        <taxon>Insecta</taxon>
        <taxon>Pterygota</taxon>
        <taxon>Neoptera</taxon>
        <taxon>Endopterygota</taxon>
        <taxon>Lepidoptera</taxon>
        <taxon>Glossata</taxon>
        <taxon>Ditrysia</taxon>
        <taxon>Tortricoidea</taxon>
        <taxon>Tortricidae</taxon>
        <taxon>Tortricinae</taxon>
        <taxon>Choristoneura</taxon>
    </lineage>
</organism>
<name>A0ACC0J6Z4_CHOFU</name>
<evidence type="ECO:0000313" key="2">
    <source>
        <dbReference type="Proteomes" id="UP001064048"/>
    </source>
</evidence>
<keyword evidence="2" id="KW-1185">Reference proteome</keyword>
<sequence length="175" mass="19199">MINYDAARGVAVSTAPGARTQSALTIRDAAPRHSGNYSCRAPNTEPAAIYVYVSEGSDKMAATLSRSRSPRCGPPLARGVALLLAAALRRRRRRPRGPTPPDAARRRPTPPDAARRRRRCYLISHRTDLRSCLGDPRRRRALLVPSEQDLSRPAAFPSLSLMQQPLSYTGSKVTE</sequence>
<comment type="caution">
    <text evidence="1">The sequence shown here is derived from an EMBL/GenBank/DDBJ whole genome shotgun (WGS) entry which is preliminary data.</text>
</comment>
<gene>
    <name evidence="1" type="ORF">MSG28_008368</name>
</gene>